<gene>
    <name evidence="1" type="ORF">IRJ18_02795</name>
</gene>
<dbReference type="GO" id="GO:0062192">
    <property type="term" value="F:L-rhamnose mutarotase activity"/>
    <property type="evidence" value="ECO:0007669"/>
    <property type="project" value="UniProtKB-EC"/>
</dbReference>
<dbReference type="Gene3D" id="3.30.70.100">
    <property type="match status" value="1"/>
</dbReference>
<dbReference type="Pfam" id="PF05336">
    <property type="entry name" value="rhaM"/>
    <property type="match status" value="1"/>
</dbReference>
<dbReference type="PANTHER" id="PTHR43239:SF1">
    <property type="entry name" value="UPF0734 PROTEIN DDB_G0273871_DDB_G0273177"/>
    <property type="match status" value="1"/>
</dbReference>
<comment type="caution">
    <text evidence="1">The sequence shown here is derived from an EMBL/GenBank/DDBJ whole genome shotgun (WGS) entry which is preliminary data.</text>
</comment>
<dbReference type="Proteomes" id="UP000632774">
    <property type="component" value="Unassembled WGS sequence"/>
</dbReference>
<accession>A0ABR9XDW5</accession>
<dbReference type="PANTHER" id="PTHR43239">
    <property type="entry name" value="UPF0734 PROTEIN DDB_G0273871/DDB_G0273177"/>
    <property type="match status" value="1"/>
</dbReference>
<dbReference type="InterPro" id="IPR011008">
    <property type="entry name" value="Dimeric_a/b-barrel"/>
</dbReference>
<dbReference type="EC" id="5.1.3.32" evidence="1"/>
<proteinExistence type="predicted"/>
<dbReference type="InterPro" id="IPR008000">
    <property type="entry name" value="Rham/fucose_mutarotase"/>
</dbReference>
<dbReference type="InterPro" id="IPR052996">
    <property type="entry name" value="Carb_Metab_Mutarotase"/>
</dbReference>
<keyword evidence="2" id="KW-1185">Reference proteome</keyword>
<protein>
    <submittedName>
        <fullName evidence="1">L-rhamnose mutarotase</fullName>
        <ecNumber evidence="1">5.1.3.32</ecNumber>
    </submittedName>
</protein>
<reference evidence="1 2" key="1">
    <citation type="submission" date="2020-10" db="EMBL/GenBank/DDBJ databases">
        <title>Mucilaginibacter mali sp. nov., isolated from rhizosphere soil of apple orchard.</title>
        <authorList>
            <person name="Lee J.-S."/>
            <person name="Kim H.S."/>
            <person name="Kim J.-S."/>
        </authorList>
    </citation>
    <scope>NUCLEOTIDE SEQUENCE [LARGE SCALE GENOMIC DNA]</scope>
    <source>
        <strain evidence="1 2">KCTC 23157</strain>
    </source>
</reference>
<organism evidence="1 2">
    <name type="scientific">Mucilaginibacter boryungensis</name>
    <dbReference type="NCBI Taxonomy" id="768480"/>
    <lineage>
        <taxon>Bacteria</taxon>
        <taxon>Pseudomonadati</taxon>
        <taxon>Bacteroidota</taxon>
        <taxon>Sphingobacteriia</taxon>
        <taxon>Sphingobacteriales</taxon>
        <taxon>Sphingobacteriaceae</taxon>
        <taxon>Mucilaginibacter</taxon>
    </lineage>
</organism>
<dbReference type="SUPFAM" id="SSF54909">
    <property type="entry name" value="Dimeric alpha+beta barrel"/>
    <property type="match status" value="1"/>
</dbReference>
<sequence length="235" mass="26858">MALIALSVAACERSHPIKNTVTIKPNTVRPKIVLHPVIVELINPRITSMGDAFGDTKSLAEWGANINQWQNRVTIFAMVRNPDELTREIKENFHGSYDSLVVFDKPFYNFNRKLCTDTTSSKEWTNIFLTANLVADPKLQQEYLDYHKTQFQKWPEVSQGFCNAQFQQLLVFKSGRQLIIVISIPKGKTLDELNPLTTKNNPRVDEWNKTMSKYQEGLPGTKKGETWVFLKPIGS</sequence>
<evidence type="ECO:0000313" key="2">
    <source>
        <dbReference type="Proteomes" id="UP000632774"/>
    </source>
</evidence>
<keyword evidence="1" id="KW-0413">Isomerase</keyword>
<dbReference type="EMBL" id="JADFFM010000001">
    <property type="protein sequence ID" value="MBE9665275.1"/>
    <property type="molecule type" value="Genomic_DNA"/>
</dbReference>
<evidence type="ECO:0000313" key="1">
    <source>
        <dbReference type="EMBL" id="MBE9665275.1"/>
    </source>
</evidence>
<name>A0ABR9XDW5_9SPHI</name>